<reference evidence="2 3" key="1">
    <citation type="submission" date="2016-02" db="EMBL/GenBank/DDBJ databases">
        <title>Corynebacterium glutamicum N24 whole genome sequencing project.</title>
        <authorList>
            <person name="Matsutani M."/>
            <person name="Nangtapong N."/>
            <person name="Yakushi T."/>
            <person name="Matsushita K."/>
        </authorList>
    </citation>
    <scope>NUCLEOTIDE SEQUENCE [LARGE SCALE GENOMIC DNA]</scope>
    <source>
        <strain evidence="2 3">N24</strain>
    </source>
</reference>
<evidence type="ECO:0000313" key="2">
    <source>
        <dbReference type="EMBL" id="BAU96229.1"/>
    </source>
</evidence>
<dbReference type="KEGG" id="csur:N24_1967"/>
<proteinExistence type="predicted"/>
<dbReference type="EMBL" id="AP017369">
    <property type="protein sequence ID" value="BAU96229.1"/>
    <property type="molecule type" value="Genomic_DNA"/>
</dbReference>
<dbReference type="Proteomes" id="UP000218244">
    <property type="component" value="Chromosome"/>
</dbReference>
<name>A0A160PQG6_9CORY</name>
<evidence type="ECO:0000256" key="1">
    <source>
        <dbReference type="SAM" id="MobiDB-lite"/>
    </source>
</evidence>
<accession>A0A160PQG6</accession>
<evidence type="ECO:0000313" key="3">
    <source>
        <dbReference type="Proteomes" id="UP000218244"/>
    </source>
</evidence>
<feature type="region of interest" description="Disordered" evidence="1">
    <location>
        <begin position="1"/>
        <end position="25"/>
    </location>
</feature>
<protein>
    <submittedName>
        <fullName evidence="2">Uncharacterized protein</fullName>
    </submittedName>
</protein>
<dbReference type="AlphaFoldDB" id="A0A160PQG6"/>
<keyword evidence="3" id="KW-1185">Reference proteome</keyword>
<organism evidence="2 3">
    <name type="scientific">Corynebacterium suranareeae</name>
    <dbReference type="NCBI Taxonomy" id="2506452"/>
    <lineage>
        <taxon>Bacteria</taxon>
        <taxon>Bacillati</taxon>
        <taxon>Actinomycetota</taxon>
        <taxon>Actinomycetes</taxon>
        <taxon>Mycobacteriales</taxon>
        <taxon>Corynebacteriaceae</taxon>
        <taxon>Corynebacterium</taxon>
    </lineage>
</organism>
<sequence length="79" mass="9017">MPQAVSDFRRCQKSPNTRDKNLEKSETLARMFGSYDLQPDLQPDRRDKISPKSKILSRLSGSILDLQEATHGQLFKEAP</sequence>
<gene>
    <name evidence="2" type="ORF">N24_1967</name>
</gene>
<feature type="compositionally biased region" description="Basic and acidic residues" evidence="1">
    <location>
        <begin position="16"/>
        <end position="25"/>
    </location>
</feature>